<name>A0A2C6KLW0_9APIC</name>
<sequence length="722" mass="80183">MRVSNGVKSLPLYPCVFLSSPVTFALLFSRMERLRKSSSSTFFLCFFLSLPLLLFFFFFITSISAFSFVLSNRSSSFSFLHSLLLSFLYLSYPHGRKLLFFLLSLLLFFQVDTSDRGIQAIPLPSSVSKRTPHMSPSLNSLSSSPSSFSSSHLSSSSSYPLSVFSSSSCSSSSYPLSVFSSSSSGFPSYLRREVSIPGLQRSPAFLRWLSPSCRGDLRNLFSSSSLSVGSSRLSRQLPRSSFAPPCSSTTQGKRKIQQHKRTPVSSSSSFSSSSSSFSSSSFSSSSSLSSSSYHGRHSESSSQSSSIFFLRDLHTQPLLSLSQPPSFSSTHQNSLLLPSLFTPPFFSSSSSSFHSSFSSSSSFFFIPTSKIDLKTHNNLYHRSTASSSPSPSSSSLFSSSSSSCSGEDKSRSLRSPSEKSTRNVSHATPLPYAKFKEAHLWTESLISSHLASSHLNRSLRNRPPRAPPATTWDVLEDGRVLKRMIEGGEGDLYPSPQTNVTIEFSMHTLSGLKLLDHTSFNTTMMEFPFSNAMPGMQIALASMRKLERSVFLLSPEVSLPPDLSIDLLPPEYLHALSPQGEKEGKHRRLGHIQEKIYPPPPSPSSSSSIARREISRESSQEEESSSHHLVTVKGGDWIAFDITLCNIYDRDKPWWRIAPGMPFIQNLPTEEIPHNVTHDEWLEQKADQVRDKIHDEMATNPASRYWEDIEPAMNDYQREKVD</sequence>
<evidence type="ECO:0000313" key="4">
    <source>
        <dbReference type="Proteomes" id="UP000221165"/>
    </source>
</evidence>
<organism evidence="3 4">
    <name type="scientific">Cystoisospora suis</name>
    <dbReference type="NCBI Taxonomy" id="483139"/>
    <lineage>
        <taxon>Eukaryota</taxon>
        <taxon>Sar</taxon>
        <taxon>Alveolata</taxon>
        <taxon>Apicomplexa</taxon>
        <taxon>Conoidasida</taxon>
        <taxon>Coccidia</taxon>
        <taxon>Eucoccidiorida</taxon>
        <taxon>Eimeriorina</taxon>
        <taxon>Sarcocystidae</taxon>
        <taxon>Cystoisospora</taxon>
    </lineage>
</organism>
<keyword evidence="4" id="KW-1185">Reference proteome</keyword>
<feature type="compositionally biased region" description="Low complexity" evidence="1">
    <location>
        <begin position="383"/>
        <end position="405"/>
    </location>
</feature>
<evidence type="ECO:0000256" key="2">
    <source>
        <dbReference type="SAM" id="Phobius"/>
    </source>
</evidence>
<dbReference type="AlphaFoldDB" id="A0A2C6KLW0"/>
<dbReference type="VEuPathDB" id="ToxoDB:CSUI_008744"/>
<feature type="transmembrane region" description="Helical" evidence="2">
    <location>
        <begin position="41"/>
        <end position="69"/>
    </location>
</feature>
<proteinExistence type="predicted"/>
<accession>A0A2C6KLW0</accession>
<evidence type="ECO:0000256" key="1">
    <source>
        <dbReference type="SAM" id="MobiDB-lite"/>
    </source>
</evidence>
<keyword evidence="2" id="KW-0472">Membrane</keyword>
<dbReference type="Gene3D" id="3.10.50.40">
    <property type="match status" value="1"/>
</dbReference>
<dbReference type="GeneID" id="94432080"/>
<protein>
    <submittedName>
        <fullName evidence="3">Uncharacterized protein</fullName>
    </submittedName>
</protein>
<dbReference type="OrthoDB" id="354541at2759"/>
<dbReference type="SUPFAM" id="SSF54534">
    <property type="entry name" value="FKBP-like"/>
    <property type="match status" value="1"/>
</dbReference>
<feature type="compositionally biased region" description="Low complexity" evidence="1">
    <location>
        <begin position="265"/>
        <end position="279"/>
    </location>
</feature>
<dbReference type="GO" id="GO:0003755">
    <property type="term" value="F:peptidyl-prolyl cis-trans isomerase activity"/>
    <property type="evidence" value="ECO:0007669"/>
    <property type="project" value="InterPro"/>
</dbReference>
<feature type="transmembrane region" description="Helical" evidence="2">
    <location>
        <begin position="12"/>
        <end position="29"/>
    </location>
</feature>
<feature type="compositionally biased region" description="Basic and acidic residues" evidence="1">
    <location>
        <begin position="610"/>
        <end position="619"/>
    </location>
</feature>
<feature type="region of interest" description="Disordered" evidence="1">
    <location>
        <begin position="578"/>
        <end position="628"/>
    </location>
</feature>
<feature type="compositionally biased region" description="Basic and acidic residues" evidence="1">
    <location>
        <begin position="406"/>
        <end position="421"/>
    </location>
</feature>
<feature type="non-terminal residue" evidence="3">
    <location>
        <position position="722"/>
    </location>
</feature>
<feature type="region of interest" description="Disordered" evidence="1">
    <location>
        <begin position="382"/>
        <end position="425"/>
    </location>
</feature>
<feature type="region of interest" description="Disordered" evidence="1">
    <location>
        <begin position="236"/>
        <end position="279"/>
    </location>
</feature>
<comment type="caution">
    <text evidence="3">The sequence shown here is derived from an EMBL/GenBank/DDBJ whole genome shotgun (WGS) entry which is preliminary data.</text>
</comment>
<dbReference type="EMBL" id="MIGC01004982">
    <property type="protein sequence ID" value="PHJ17434.1"/>
    <property type="molecule type" value="Genomic_DNA"/>
</dbReference>
<keyword evidence="2" id="KW-1133">Transmembrane helix</keyword>
<gene>
    <name evidence="3" type="ORF">CSUI_008744</name>
</gene>
<dbReference type="RefSeq" id="XP_067919155.1">
    <property type="nucleotide sequence ID" value="XM_068068869.1"/>
</dbReference>
<evidence type="ECO:0000313" key="3">
    <source>
        <dbReference type="EMBL" id="PHJ17434.1"/>
    </source>
</evidence>
<feature type="compositionally biased region" description="Basic residues" evidence="1">
    <location>
        <begin position="252"/>
        <end position="262"/>
    </location>
</feature>
<dbReference type="InterPro" id="IPR046357">
    <property type="entry name" value="PPIase_dom_sf"/>
</dbReference>
<keyword evidence="2" id="KW-0812">Transmembrane</keyword>
<reference evidence="3 4" key="1">
    <citation type="journal article" date="2017" name="Int. J. Parasitol.">
        <title>The genome of the protozoan parasite Cystoisospora suis and a reverse vaccinology approach to identify vaccine candidates.</title>
        <authorList>
            <person name="Palmieri N."/>
            <person name="Shrestha A."/>
            <person name="Ruttkowski B."/>
            <person name="Beck T."/>
            <person name="Vogl C."/>
            <person name="Tomley F."/>
            <person name="Blake D.P."/>
            <person name="Joachim A."/>
        </authorList>
    </citation>
    <scope>NUCLEOTIDE SEQUENCE [LARGE SCALE GENOMIC DNA]</scope>
    <source>
        <strain evidence="3 4">Wien I</strain>
    </source>
</reference>
<dbReference type="Proteomes" id="UP000221165">
    <property type="component" value="Unassembled WGS sequence"/>
</dbReference>